<comment type="caution">
    <text evidence="1">The sequence shown here is derived from an EMBL/GenBank/DDBJ whole genome shotgun (WGS) entry which is preliminary data.</text>
</comment>
<dbReference type="AlphaFoldDB" id="A0AAE8U223"/>
<dbReference type="RefSeq" id="WP_130794216.1">
    <property type="nucleotide sequence ID" value="NZ_SIKX01000001.1"/>
</dbReference>
<proteinExistence type="predicted"/>
<protein>
    <submittedName>
        <fullName evidence="1">Uncharacterized protein</fullName>
    </submittedName>
</protein>
<organism evidence="1 2">
    <name type="scientific">Rhizobium ruizarguesonis</name>
    <dbReference type="NCBI Taxonomy" id="2081791"/>
    <lineage>
        <taxon>Bacteria</taxon>
        <taxon>Pseudomonadati</taxon>
        <taxon>Pseudomonadota</taxon>
        <taxon>Alphaproteobacteria</taxon>
        <taxon>Hyphomicrobiales</taxon>
        <taxon>Rhizobiaceae</taxon>
        <taxon>Rhizobium/Agrobacterium group</taxon>
        <taxon>Rhizobium</taxon>
    </lineage>
</organism>
<dbReference type="Proteomes" id="UP000291892">
    <property type="component" value="Unassembled WGS sequence"/>
</dbReference>
<gene>
    <name evidence="1" type="ORF">ELG94_11215</name>
</gene>
<sequence length="105" mass="12136">MSDYNELVDDFIGAAQISLDSGFPRTAKRVLETHWLEATANDEQRRKLASLKTRTEEDLRIEDKFGRGALINLDHKFAQNRLDHGRISHDHLAAMRSFRQETEVL</sequence>
<accession>A0AAE8U223</accession>
<dbReference type="EMBL" id="SIKX01000001">
    <property type="protein sequence ID" value="TBF18849.1"/>
    <property type="molecule type" value="Genomic_DNA"/>
</dbReference>
<evidence type="ECO:0000313" key="1">
    <source>
        <dbReference type="EMBL" id="TBF18849.1"/>
    </source>
</evidence>
<reference evidence="1 2" key="1">
    <citation type="submission" date="2019-02" db="EMBL/GenBank/DDBJ databases">
        <title>The genomic architecture of introgression among sibling species of bacteria.</title>
        <authorList>
            <person name="Cavassim M.I.A."/>
            <person name="Moeskjaer S."/>
            <person name="Moslemi C."/>
            <person name="Fields B."/>
            <person name="Bachmann A."/>
            <person name="Vilhjalmsson B."/>
            <person name="Schierup M.H."/>
            <person name="Young J.P.W."/>
            <person name="Andersen S.U."/>
        </authorList>
    </citation>
    <scope>NUCLEOTIDE SEQUENCE [LARGE SCALE GENOMIC DNA]</scope>
    <source>
        <strain evidence="1 2">SM42</strain>
    </source>
</reference>
<evidence type="ECO:0000313" key="2">
    <source>
        <dbReference type="Proteomes" id="UP000291892"/>
    </source>
</evidence>
<name>A0AAE8U223_9HYPH</name>